<dbReference type="GO" id="GO:0003924">
    <property type="term" value="F:GTPase activity"/>
    <property type="evidence" value="ECO:0007669"/>
    <property type="project" value="InterPro"/>
</dbReference>
<feature type="compositionally biased region" description="Basic and acidic residues" evidence="16">
    <location>
        <begin position="97"/>
        <end position="106"/>
    </location>
</feature>
<dbReference type="Proteomes" id="UP001159428">
    <property type="component" value="Unassembled WGS sequence"/>
</dbReference>
<evidence type="ECO:0000256" key="12">
    <source>
        <dbReference type="ARBA" id="ARBA00023134"/>
    </source>
</evidence>
<feature type="compositionally biased region" description="Acidic residues" evidence="16">
    <location>
        <begin position="520"/>
        <end position="556"/>
    </location>
</feature>
<sequence length="1172" mass="132295">MGKPKKGKKKDADWEDDVLNDLESLKEDGLDKENGASEPKGNKNAGGRFQGLDIEDDGVMEADGNDDELETVTSSKKNKKDKKKKQGETETEIEQIASKDDGKSENDTLETNNDNEIFDEPNVTTSKKSKKKKKDKKDFDFDLEEDSGDDEVKPVPKQDTAAPKPDTNSDDSGAIIKTAAQKRAEKKEREKKKKEAEKAKAKAKATKEAGKGETKEDDKSGEGTGETQAETSNEDKGEGAGDMEADKTVPDNLEDKGEDQEGEEDGEEKDKKKKKKKKKGEKEEKKVKKPNKALVKQMQEQLEKLKAEEERRKQEEEEKQRALEEAENRRLEKLRLEQERKEKKKQKEKEKKERLKKEGKLLTKSQRQQRAQAQAMLDSMKKQGLINIPALNQQEQDGVRKPVRYGTKKPKKQQQQQQQEQDQEEAVQAEAEDIETTERATVGEEDKKSDELQDDDAENDEQEEDKEEEDEEDEEEDEVKDSWDVDSDEETEESTAVKDSNAKPADTVQVEVKEPTDVAAESEEESEESEESEEESDSEENDDDSDSEEESDDEESKTETVWERIQKRHVRAEANRNTDNLRSPVICVLGHVDTGKTKILDKIRHTHVQDGEAGGITQQIGATMVPVDAIREQTKMIKDFQSFDIKLPGLLIIDTPGHESFSNLRSRGSSLCDMAILVVDIMHGLEPQTIESLNLLKKRKTPFVVALNKVDRLFEWKRGPNSGIVDTIKKQKKNTKQEFDERVQIVIKEFSEQALNAALFYNNPDPRSYVSLVPTSAHTGDGMGDLISQVVQLTQTRLAQRLSYSEDMESMVLEVKSLPGLGTTIDLILVNGKLKEGDTIIVAGIEGPIVTQIRALLTPQPLKELRVKNQYINNKELLGAQGVKIAAKDLEKALAGIPLFVAQQPDEVDYWKNEVANILRDTLQSIKLSDRGVYVQASTLGSLEALLEFLRTSKIPYSGVNIGPVHKKDIMKCSTMLEHDSQYAVILAFDVRIEREAQEMADNLGVRVFSADIIYHLFDKFTAYREDLKQKKREEFKHIAVFPCKLRIMPQHIFNSRGPIVVGVVVEAGVIKEGTPIAIPSKEFLDIGVLTGIEANHKPLTEARKGMEVCVKIESPPGEAPKMYGRHFDHTDLLVSKISRESIDAVKEYFREDLQKSDWQLMIELKKIFEII</sequence>
<keyword evidence="9" id="KW-0547">Nucleotide-binding</keyword>
<dbReference type="InterPro" id="IPR005225">
    <property type="entry name" value="Small_GTP-bd"/>
</dbReference>
<comment type="cofactor">
    <cofactor evidence="1">
        <name>a monovalent cation</name>
        <dbReference type="ChEBI" id="CHEBI:60242"/>
    </cofactor>
</comment>
<evidence type="ECO:0000256" key="8">
    <source>
        <dbReference type="ARBA" id="ARBA00022723"/>
    </source>
</evidence>
<dbReference type="NCBIfam" id="TIGR00231">
    <property type="entry name" value="small_GTP"/>
    <property type="match status" value="1"/>
</dbReference>
<feature type="region of interest" description="Disordered" evidence="16">
    <location>
        <begin position="1"/>
        <end position="563"/>
    </location>
</feature>
<evidence type="ECO:0000256" key="5">
    <source>
        <dbReference type="ARBA" id="ARBA00013824"/>
    </source>
</evidence>
<feature type="compositionally biased region" description="Acidic residues" evidence="16">
    <location>
        <begin position="53"/>
        <end position="70"/>
    </location>
</feature>
<accession>A0AAU9W442</accession>
<comment type="subcellular location">
    <subcellularLocation>
        <location evidence="2">Cytoplasm</location>
    </subcellularLocation>
</comment>
<feature type="compositionally biased region" description="Acidic residues" evidence="16">
    <location>
        <begin position="421"/>
        <end position="435"/>
    </location>
</feature>
<comment type="caution">
    <text evidence="18">The sequence shown here is derived from an EMBL/GenBank/DDBJ whole genome shotgun (WGS) entry which is preliminary data.</text>
</comment>
<dbReference type="PANTHER" id="PTHR43381">
    <property type="entry name" value="TRANSLATION INITIATION FACTOR IF-2-RELATED"/>
    <property type="match status" value="1"/>
</dbReference>
<feature type="compositionally biased region" description="Basic and acidic residues" evidence="16">
    <location>
        <begin position="182"/>
        <end position="221"/>
    </location>
</feature>
<dbReference type="GO" id="GO:0046872">
    <property type="term" value="F:metal ion binding"/>
    <property type="evidence" value="ECO:0007669"/>
    <property type="project" value="UniProtKB-KW"/>
</dbReference>
<dbReference type="InterPro" id="IPR027417">
    <property type="entry name" value="P-loop_NTPase"/>
</dbReference>
<feature type="compositionally biased region" description="Basic and acidic residues" evidence="16">
    <location>
        <begin position="23"/>
        <end position="35"/>
    </location>
</feature>
<keyword evidence="6" id="KW-0963">Cytoplasm</keyword>
<keyword evidence="11" id="KW-0648">Protein biosynthesis</keyword>
<keyword evidence="10" id="KW-0378">Hydrolase</keyword>
<dbReference type="FunFam" id="3.40.50.10050:FF:000002">
    <property type="entry name" value="Eukaryotic translation initiation factor 5B"/>
    <property type="match status" value="1"/>
</dbReference>
<dbReference type="PROSITE" id="PS51722">
    <property type="entry name" value="G_TR_2"/>
    <property type="match status" value="1"/>
</dbReference>
<dbReference type="FunFam" id="2.40.30.10:FF:000013">
    <property type="entry name" value="eukaryotic translation initiation factor 5B"/>
    <property type="match status" value="1"/>
</dbReference>
<evidence type="ECO:0000256" key="2">
    <source>
        <dbReference type="ARBA" id="ARBA00004496"/>
    </source>
</evidence>
<comment type="subunit">
    <text evidence="15">Interacts through its C-terminal domain (CTD) with the CTD of eIF1A (EIF1AX) or with the CTD of EIF5 (mutually exclusive) through a common binding site. Interacts with eIF1A (EIF1AX) from the location of the start codon by the 43S complex until the formation of the 80S complex. Interacts with ANXA5 in a calcium and phospholipid-dependent manner.</text>
</comment>
<evidence type="ECO:0000256" key="13">
    <source>
        <dbReference type="ARBA" id="ARBA00032478"/>
    </source>
</evidence>
<evidence type="ECO:0000256" key="6">
    <source>
        <dbReference type="ARBA" id="ARBA00022490"/>
    </source>
</evidence>
<dbReference type="FunFam" id="3.40.50.300:FF:000112">
    <property type="entry name" value="Eukaryotic translation initiation factor 5B"/>
    <property type="match status" value="1"/>
</dbReference>
<dbReference type="Gene3D" id="2.40.30.10">
    <property type="entry name" value="Translation factors"/>
    <property type="match status" value="2"/>
</dbReference>
<dbReference type="GO" id="GO:0005739">
    <property type="term" value="C:mitochondrion"/>
    <property type="evidence" value="ECO:0007669"/>
    <property type="project" value="TreeGrafter"/>
</dbReference>
<dbReference type="CDD" id="cd03703">
    <property type="entry name" value="aeIF5B_II"/>
    <property type="match status" value="1"/>
</dbReference>
<comment type="function">
    <text evidence="14">Plays a role in translation initiation. Ribosome-dependent GTPase that promotes the joining of the 60S ribosomal subunit to the pre-initiation complex to form the 80S initiation complex with the initiator methionine-tRNA in the P-site base paired to the start codon. Together with eIF1A (EIF1AX), actively orients the initiator methionine-tRNA in a conformation that allows 60S ribosomal subunit joining to form the 80S initiation complex. Is released after formation of the 80S initiation complex. Its GTPase activity is not essential for ribosomal subunits joining, but GTP hydrolysis is needed for eIF1A (EIF1AX) ejection quickly followed by EIF5B release to form elongation-competent ribosomes. In contrast to its procaryotic homolog, does not promote recruitment of Met-rRNA to the small ribosomal subunit.</text>
</comment>
<dbReference type="PRINTS" id="PR00315">
    <property type="entry name" value="ELONGATNFCT"/>
</dbReference>
<evidence type="ECO:0000256" key="3">
    <source>
        <dbReference type="ARBA" id="ARBA00007733"/>
    </source>
</evidence>
<dbReference type="SUPFAM" id="SSF52156">
    <property type="entry name" value="Initiation factor IF2/eIF5b, domain 3"/>
    <property type="match status" value="1"/>
</dbReference>
<organism evidence="18 19">
    <name type="scientific">Pocillopora meandrina</name>
    <dbReference type="NCBI Taxonomy" id="46732"/>
    <lineage>
        <taxon>Eukaryota</taxon>
        <taxon>Metazoa</taxon>
        <taxon>Cnidaria</taxon>
        <taxon>Anthozoa</taxon>
        <taxon>Hexacorallia</taxon>
        <taxon>Scleractinia</taxon>
        <taxon>Astrocoeniina</taxon>
        <taxon>Pocilloporidae</taxon>
        <taxon>Pocillopora</taxon>
    </lineage>
</organism>
<dbReference type="InterPro" id="IPR009000">
    <property type="entry name" value="Transl_B-barrel_sf"/>
</dbReference>
<evidence type="ECO:0000256" key="9">
    <source>
        <dbReference type="ARBA" id="ARBA00022741"/>
    </source>
</evidence>
<evidence type="ECO:0000256" key="7">
    <source>
        <dbReference type="ARBA" id="ARBA00022540"/>
    </source>
</evidence>
<dbReference type="Pfam" id="PF00009">
    <property type="entry name" value="GTP_EFTU"/>
    <property type="match status" value="1"/>
</dbReference>
<dbReference type="EMBL" id="CALNXJ010000008">
    <property type="protein sequence ID" value="CAH3045721.1"/>
    <property type="molecule type" value="Genomic_DNA"/>
</dbReference>
<keyword evidence="19" id="KW-1185">Reference proteome</keyword>
<dbReference type="Pfam" id="PF14578">
    <property type="entry name" value="GTP_EFTU_D4"/>
    <property type="match status" value="1"/>
</dbReference>
<dbReference type="InterPro" id="IPR015760">
    <property type="entry name" value="TIF_IF2"/>
</dbReference>
<feature type="domain" description="Tr-type G" evidence="17">
    <location>
        <begin position="581"/>
        <end position="799"/>
    </location>
</feature>
<dbReference type="InterPro" id="IPR029459">
    <property type="entry name" value="EFTU-type"/>
</dbReference>
<feature type="compositionally biased region" description="Basic residues" evidence="16">
    <location>
        <begin position="76"/>
        <end position="85"/>
    </location>
</feature>
<protein>
    <recommendedName>
        <fullName evidence="5">Eukaryotic translation initiation factor 5B</fullName>
        <ecNumber evidence="4">3.6.5.3</ecNumber>
    </recommendedName>
    <alternativeName>
        <fullName evidence="13">Translation initiation factor IF-2</fullName>
    </alternativeName>
</protein>
<keyword evidence="7" id="KW-0396">Initiation factor</keyword>
<evidence type="ECO:0000256" key="1">
    <source>
        <dbReference type="ARBA" id="ARBA00001944"/>
    </source>
</evidence>
<dbReference type="InterPro" id="IPR000795">
    <property type="entry name" value="T_Tr_GTP-bd_dom"/>
</dbReference>
<dbReference type="Pfam" id="PF11987">
    <property type="entry name" value="IF-2"/>
    <property type="match status" value="1"/>
</dbReference>
<dbReference type="InterPro" id="IPR023115">
    <property type="entry name" value="TIF_IF2_dom3"/>
</dbReference>
<dbReference type="EC" id="3.6.5.3" evidence="4"/>
<proteinExistence type="inferred from homology"/>
<keyword evidence="12" id="KW-0342">GTP-binding</keyword>
<evidence type="ECO:0000256" key="11">
    <source>
        <dbReference type="ARBA" id="ARBA00022917"/>
    </source>
</evidence>
<feature type="compositionally biased region" description="Basic and acidic residues" evidence="16">
    <location>
        <begin position="436"/>
        <end position="451"/>
    </location>
</feature>
<dbReference type="SUPFAM" id="SSF50447">
    <property type="entry name" value="Translation proteins"/>
    <property type="match status" value="1"/>
</dbReference>
<dbReference type="NCBIfam" id="NF003078">
    <property type="entry name" value="PRK04004.1"/>
    <property type="match status" value="1"/>
</dbReference>
<evidence type="ECO:0000259" key="17">
    <source>
        <dbReference type="PROSITE" id="PS51722"/>
    </source>
</evidence>
<dbReference type="GO" id="GO:0005525">
    <property type="term" value="F:GTP binding"/>
    <property type="evidence" value="ECO:0007669"/>
    <property type="project" value="UniProtKB-KW"/>
</dbReference>
<dbReference type="SUPFAM" id="SSF52540">
    <property type="entry name" value="P-loop containing nucleoside triphosphate hydrolases"/>
    <property type="match status" value="1"/>
</dbReference>
<dbReference type="GO" id="GO:0003743">
    <property type="term" value="F:translation initiation factor activity"/>
    <property type="evidence" value="ECO:0007669"/>
    <property type="project" value="UniProtKB-KW"/>
</dbReference>
<evidence type="ECO:0000256" key="16">
    <source>
        <dbReference type="SAM" id="MobiDB-lite"/>
    </source>
</evidence>
<dbReference type="Gene3D" id="3.40.50.300">
    <property type="entry name" value="P-loop containing nucleotide triphosphate hydrolases"/>
    <property type="match status" value="1"/>
</dbReference>
<dbReference type="PANTHER" id="PTHR43381:SF4">
    <property type="entry name" value="EUKARYOTIC TRANSLATION INITIATION FACTOR 5B"/>
    <property type="match status" value="1"/>
</dbReference>
<feature type="compositionally biased region" description="Acidic residues" evidence="16">
    <location>
        <begin position="452"/>
        <end position="493"/>
    </location>
</feature>
<evidence type="ECO:0000256" key="4">
    <source>
        <dbReference type="ARBA" id="ARBA00011986"/>
    </source>
</evidence>
<feature type="compositionally biased region" description="Basic and acidic residues" evidence="16">
    <location>
        <begin position="301"/>
        <end position="361"/>
    </location>
</feature>
<dbReference type="InterPro" id="IPR036925">
    <property type="entry name" value="TIF_IF2_dom3_sf"/>
</dbReference>
<evidence type="ECO:0000313" key="18">
    <source>
        <dbReference type="EMBL" id="CAH3045721.1"/>
    </source>
</evidence>
<evidence type="ECO:0000256" key="14">
    <source>
        <dbReference type="ARBA" id="ARBA00053410"/>
    </source>
</evidence>
<dbReference type="AlphaFoldDB" id="A0AAU9W442"/>
<name>A0AAU9W442_9CNID</name>
<feature type="compositionally biased region" description="Basic and acidic residues" evidence="16">
    <location>
        <begin position="233"/>
        <end position="255"/>
    </location>
</feature>
<evidence type="ECO:0000256" key="10">
    <source>
        <dbReference type="ARBA" id="ARBA00022801"/>
    </source>
</evidence>
<dbReference type="FunFam" id="2.40.30.10:FF:000026">
    <property type="entry name" value="Eukaryotic translation initiation factor 5B"/>
    <property type="match status" value="1"/>
</dbReference>
<gene>
    <name evidence="18" type="ORF">PMEA_00033728</name>
</gene>
<comment type="similarity">
    <text evidence="3">Belongs to the TRAFAC class translation factor GTPase superfamily. Classic translation factor GTPase family. IF-2 subfamily.</text>
</comment>
<evidence type="ECO:0000256" key="15">
    <source>
        <dbReference type="ARBA" id="ARBA00061781"/>
    </source>
</evidence>
<evidence type="ECO:0000313" key="19">
    <source>
        <dbReference type="Proteomes" id="UP001159428"/>
    </source>
</evidence>
<feature type="compositionally biased region" description="Acidic residues" evidence="16">
    <location>
        <begin position="256"/>
        <end position="267"/>
    </location>
</feature>
<feature type="compositionally biased region" description="Low complexity" evidence="16">
    <location>
        <begin position="366"/>
        <end position="375"/>
    </location>
</feature>
<dbReference type="Gene3D" id="3.40.50.10050">
    <property type="entry name" value="Translation initiation factor IF- 2, domain 3"/>
    <property type="match status" value="1"/>
</dbReference>
<dbReference type="CDD" id="cd01887">
    <property type="entry name" value="IF2_eIF5B"/>
    <property type="match status" value="1"/>
</dbReference>
<keyword evidence="8" id="KW-0479">Metal-binding</keyword>
<feature type="compositionally biased region" description="Basic residues" evidence="16">
    <location>
        <begin position="401"/>
        <end position="412"/>
    </location>
</feature>
<reference evidence="18 19" key="1">
    <citation type="submission" date="2022-05" db="EMBL/GenBank/DDBJ databases">
        <authorList>
            <consortium name="Genoscope - CEA"/>
            <person name="William W."/>
        </authorList>
    </citation>
    <scope>NUCLEOTIDE SEQUENCE [LARGE SCALE GENOMIC DNA]</scope>
</reference>